<evidence type="ECO:0000313" key="9">
    <source>
        <dbReference type="Proteomes" id="UP000430387"/>
    </source>
</evidence>
<dbReference type="CDD" id="cd06529">
    <property type="entry name" value="S24_LexA-like"/>
    <property type="match status" value="1"/>
</dbReference>
<dbReference type="InterPro" id="IPR036286">
    <property type="entry name" value="LexA/Signal_pep-like_sf"/>
</dbReference>
<keyword evidence="2" id="KW-0238">DNA-binding</keyword>
<dbReference type="PANTHER" id="PTHR40661:SF3">
    <property type="entry name" value="FELS-1 PROPHAGE TRANSCRIPTIONAL REGULATOR"/>
    <property type="match status" value="1"/>
</dbReference>
<dbReference type="Proteomes" id="UP000460875">
    <property type="component" value="Unassembled WGS sequence"/>
</dbReference>
<evidence type="ECO:0000256" key="3">
    <source>
        <dbReference type="ARBA" id="ARBA00023163"/>
    </source>
</evidence>
<dbReference type="RefSeq" id="WP_001331795.1">
    <property type="nucleotide sequence ID" value="NZ_BDRB01000069.1"/>
</dbReference>
<evidence type="ECO:0000256" key="1">
    <source>
        <dbReference type="ARBA" id="ARBA00023015"/>
    </source>
</evidence>
<gene>
    <name evidence="7" type="ORF">D3C88_27445</name>
    <name evidence="6" type="ORF">GP975_00105</name>
    <name evidence="5" type="ORF">GQA06_01200</name>
</gene>
<comment type="caution">
    <text evidence="7">The sequence shown here is derived from an EMBL/GenBank/DDBJ whole genome shotgun (WGS) entry which is preliminary data.</text>
</comment>
<reference evidence="9 10" key="2">
    <citation type="submission" date="2019-12" db="EMBL/GenBank/DDBJ databases">
        <title>Enteriobacteria Tanzani isolates_8377-8380.</title>
        <authorList>
            <person name="Subbiah M."/>
            <person name="Call D."/>
        </authorList>
    </citation>
    <scope>NUCLEOTIDE SEQUENCE [LARGE SCALE GENOMIC DNA]</scope>
    <source>
        <strain evidence="6 10">8379wE2</strain>
        <strain evidence="5 9">8380wG1</strain>
    </source>
</reference>
<evidence type="ECO:0000313" key="10">
    <source>
        <dbReference type="Proteomes" id="UP000460875"/>
    </source>
</evidence>
<protein>
    <submittedName>
        <fullName evidence="7">Helix-turn-helix transcriptional regulator</fullName>
    </submittedName>
    <submittedName>
        <fullName evidence="5">XRE family transcriptional regulator</fullName>
    </submittedName>
</protein>
<dbReference type="PANTHER" id="PTHR40661">
    <property type="match status" value="1"/>
</dbReference>
<evidence type="ECO:0000313" key="6">
    <source>
        <dbReference type="EMBL" id="MWR36534.1"/>
    </source>
</evidence>
<evidence type="ECO:0000259" key="4">
    <source>
        <dbReference type="Pfam" id="PF00717"/>
    </source>
</evidence>
<proteinExistence type="predicted"/>
<dbReference type="InterPro" id="IPR015927">
    <property type="entry name" value="Peptidase_S24_S26A/B/C"/>
</dbReference>
<feature type="domain" description="Peptidase S24/S26A/S26B/S26C" evidence="4">
    <location>
        <begin position="104"/>
        <end position="204"/>
    </location>
</feature>
<dbReference type="GO" id="GO:0003677">
    <property type="term" value="F:DNA binding"/>
    <property type="evidence" value="ECO:0007669"/>
    <property type="project" value="UniProtKB-KW"/>
</dbReference>
<dbReference type="EMBL" id="WTQJ01000004">
    <property type="protein sequence ID" value="MWR12457.1"/>
    <property type="molecule type" value="Genomic_DNA"/>
</dbReference>
<organism evidence="7 8">
    <name type="scientific">Escherichia coli</name>
    <dbReference type="NCBI Taxonomy" id="562"/>
    <lineage>
        <taxon>Bacteria</taxon>
        <taxon>Pseudomonadati</taxon>
        <taxon>Pseudomonadota</taxon>
        <taxon>Gammaproteobacteria</taxon>
        <taxon>Enterobacterales</taxon>
        <taxon>Enterobacteriaceae</taxon>
        <taxon>Escherichia</taxon>
    </lineage>
</organism>
<dbReference type="EMBL" id="QXHA01001698">
    <property type="protein sequence ID" value="RIB38758.1"/>
    <property type="molecule type" value="Genomic_DNA"/>
</dbReference>
<dbReference type="InterPro" id="IPR039418">
    <property type="entry name" value="LexA-like"/>
</dbReference>
<keyword evidence="3" id="KW-0804">Transcription</keyword>
<dbReference type="SUPFAM" id="SSF51306">
    <property type="entry name" value="LexA/Signal peptidase"/>
    <property type="match status" value="1"/>
</dbReference>
<name>A0A327I4U3_ECOLX</name>
<dbReference type="EMBL" id="WTQT01000001">
    <property type="protein sequence ID" value="MWR36534.1"/>
    <property type="molecule type" value="Genomic_DNA"/>
</dbReference>
<evidence type="ECO:0000313" key="5">
    <source>
        <dbReference type="EMBL" id="MWR12457.1"/>
    </source>
</evidence>
<dbReference type="Pfam" id="PF00717">
    <property type="entry name" value="Peptidase_S24"/>
    <property type="match status" value="1"/>
</dbReference>
<reference evidence="7 8" key="1">
    <citation type="journal article" date="2018" name="BMC Microbiol.">
        <title>Genome sequencing of strains of the most prevalent clonal group of O1:K1:H7 Escherichia coli that causes neonatal meningitis in France.</title>
        <authorList>
            <person name="Geslain G."/>
            <person name="Birgy A."/>
            <person name="Adiba S."/>
            <person name="Magnan M."/>
            <person name="Courroux C."/>
            <person name="Levy C."/>
            <person name="Cohen R."/>
            <person name="Bidet P."/>
            <person name="Bonacorsi S."/>
        </authorList>
    </citation>
    <scope>NUCLEOTIDE SEQUENCE [LARGE SCALE GENOMIC DNA]</scope>
    <source>
        <strain evidence="7 8">S308</strain>
    </source>
</reference>
<dbReference type="Gene3D" id="2.10.109.10">
    <property type="entry name" value="Umud Fragment, subunit A"/>
    <property type="match status" value="1"/>
</dbReference>
<accession>A0A327I4U3</accession>
<dbReference type="AlphaFoldDB" id="A0A327I4U3"/>
<evidence type="ECO:0000256" key="2">
    <source>
        <dbReference type="ARBA" id="ARBA00023125"/>
    </source>
</evidence>
<sequence>MDKYEQRRLRLIEIRDRFCNGKASELARRIEREPSYVSRMLYPEGKSGKKRIADDMMELIEKSFNLPRGWMDMLADGKAGATDHLEFAGNVRAGFVPVIGEAVLGVDGSVDMIEFRSGWLSIYSGDKDAYGLKVKGDSMWPRIQSGEYVVIEPNTPVHPGDEVFVRTKDGHNMIKIMNKTRDGDYQFSSINSDHRPITLPVEEVDKMHFVSAIVKHTRYVDQDDLPKV</sequence>
<dbReference type="Proteomes" id="UP000430387">
    <property type="component" value="Unassembled WGS sequence"/>
</dbReference>
<dbReference type="Proteomes" id="UP000284508">
    <property type="component" value="Unassembled WGS sequence"/>
</dbReference>
<evidence type="ECO:0000313" key="7">
    <source>
        <dbReference type="EMBL" id="RIB38758.1"/>
    </source>
</evidence>
<evidence type="ECO:0000313" key="8">
    <source>
        <dbReference type="Proteomes" id="UP000284508"/>
    </source>
</evidence>
<keyword evidence="1" id="KW-0805">Transcription regulation</keyword>